<evidence type="ECO:0000256" key="4">
    <source>
        <dbReference type="SAM" id="MobiDB-lite"/>
    </source>
</evidence>
<evidence type="ECO:0000256" key="1">
    <source>
        <dbReference type="ARBA" id="ARBA00006484"/>
    </source>
</evidence>
<keyword evidence="2" id="KW-0521">NADP</keyword>
<evidence type="ECO:0000256" key="3">
    <source>
        <dbReference type="ARBA" id="ARBA00023002"/>
    </source>
</evidence>
<dbReference type="PANTHER" id="PTHR24321">
    <property type="entry name" value="DEHYDROGENASES, SHORT CHAIN"/>
    <property type="match status" value="1"/>
</dbReference>
<dbReference type="PROSITE" id="PS00061">
    <property type="entry name" value="ADH_SHORT"/>
    <property type="match status" value="1"/>
</dbReference>
<dbReference type="SUPFAM" id="SSF51735">
    <property type="entry name" value="NAD(P)-binding Rossmann-fold domains"/>
    <property type="match status" value="1"/>
</dbReference>
<reference evidence="5" key="2">
    <citation type="submission" date="2021-02" db="EMBL/GenBank/DDBJ databases">
        <title>Aspergillus puulaauensis MK2 genome sequence.</title>
        <authorList>
            <person name="Futagami T."/>
            <person name="Mori K."/>
            <person name="Kadooka C."/>
            <person name="Tanaka T."/>
        </authorList>
    </citation>
    <scope>NUCLEOTIDE SEQUENCE</scope>
    <source>
        <strain evidence="5">MK2</strain>
    </source>
</reference>
<reference evidence="5" key="1">
    <citation type="submission" date="2021-01" db="EMBL/GenBank/DDBJ databases">
        <authorList>
            <consortium name="Aspergillus puulaauensis MK2 genome sequencing consortium"/>
            <person name="Kazuki M."/>
            <person name="Futagami T."/>
        </authorList>
    </citation>
    <scope>NUCLEOTIDE SEQUENCE</scope>
    <source>
        <strain evidence="5">MK2</strain>
    </source>
</reference>
<evidence type="ECO:0000313" key="6">
    <source>
        <dbReference type="Proteomes" id="UP000654913"/>
    </source>
</evidence>
<dbReference type="GeneID" id="64977086"/>
<feature type="compositionally biased region" description="Low complexity" evidence="4">
    <location>
        <begin position="23"/>
        <end position="32"/>
    </location>
</feature>
<dbReference type="InterPro" id="IPR036291">
    <property type="entry name" value="NAD(P)-bd_dom_sf"/>
</dbReference>
<dbReference type="OrthoDB" id="4454541at2759"/>
<protein>
    <recommendedName>
        <fullName evidence="7">Transcription factor domain-containing protein</fullName>
    </recommendedName>
</protein>
<accession>A0A7R7XT46</accession>
<sequence>MTDGGGKDASTVCEETNTEPIESARSPAARPIPARSQHFEGDQHIRSSIAQNETGHSPVSPDFTTGLTSQDLRAPVSAVHQMSTPEERVSDAAGLVPGSQWSVPAVGNLRATGESFGFLGRMDTPQDVVSSGLIQESQARSLFTLFMACAGNYMPIFDPVLDSFDGLRRREPFCFAVILSLACCVEQIAGLPDSCKLTIQEEAKRLTAQSLFTKPITLGSVQAMLLLAAYAEEASFAIGHALQMARDLQIDYALSKLVSGDNASSLPLKEKRRLMREVRVWLALCYVEREIAAGTATHSRLEVVDTGLLERLRSHPLYGPTELRVTSLVEIVQLREKLQQEIARPVGHQPANLDQLICIEAKYCKWLEFWDTLHDEYGFEECSFQRASLRGQKNWALMFTGCAILGRLQKEEGVGSLQLSAGPFQGPAEGLIKYIVAAVTDQLHFIVRTTAYRWHLRWATNYTALSVTFAIVFALSIARTHESLIDREEILSLADEIARILQPYPHPHFHRLIRLLINPTGNRPAPSDLEDQEFRRAQPNEPAGGIAQLPEEHNPNAATEHISPDLSIEALLSEHLQDADWMLDPSSITSVSFPVDSNLALLDQDLSTMHDFTLPDALAHLQTTLACGIDCLLVQRVDVRNRTDVEAWIRDTIQTFGRLDGSAHLAGVIPQSHNISNVVEQDDDEWDFVFDINVKGVMNCIRAVLPHLGTRASVANAGSGLSLQGRGAAAAYAASKHAVVGLTSSVAKEVGERGIRVNCVAPGYILTPMMTRAQSNQSAPAQEDPSGTALKRFGEAVEVAQLNAFLLGDESSFITGATLCVDGGWNC</sequence>
<dbReference type="GO" id="GO:0044550">
    <property type="term" value="P:secondary metabolite biosynthetic process"/>
    <property type="evidence" value="ECO:0007669"/>
    <property type="project" value="UniProtKB-ARBA"/>
</dbReference>
<dbReference type="EMBL" id="AP024448">
    <property type="protein sequence ID" value="BCS27081.1"/>
    <property type="molecule type" value="Genomic_DNA"/>
</dbReference>
<dbReference type="InterPro" id="IPR002347">
    <property type="entry name" value="SDR_fam"/>
</dbReference>
<keyword evidence="6" id="KW-1185">Reference proteome</keyword>
<dbReference type="GO" id="GO:0016491">
    <property type="term" value="F:oxidoreductase activity"/>
    <property type="evidence" value="ECO:0007669"/>
    <property type="project" value="UniProtKB-KW"/>
</dbReference>
<dbReference type="PANTHER" id="PTHR24321:SF8">
    <property type="entry name" value="ESTRADIOL 17-BETA-DEHYDROGENASE 8-RELATED"/>
    <property type="match status" value="1"/>
</dbReference>
<dbReference type="PRINTS" id="PR00081">
    <property type="entry name" value="GDHRDH"/>
</dbReference>
<dbReference type="KEGG" id="apuu:APUU_60129S"/>
<dbReference type="Pfam" id="PF13561">
    <property type="entry name" value="adh_short_C2"/>
    <property type="match status" value="1"/>
</dbReference>
<feature type="region of interest" description="Disordered" evidence="4">
    <location>
        <begin position="1"/>
        <end position="32"/>
    </location>
</feature>
<dbReference type="CDD" id="cd05233">
    <property type="entry name" value="SDR_c"/>
    <property type="match status" value="1"/>
</dbReference>
<dbReference type="RefSeq" id="XP_041559275.1">
    <property type="nucleotide sequence ID" value="XM_041706939.1"/>
</dbReference>
<gene>
    <name evidence="5" type="ORF">APUU_60129S</name>
</gene>
<dbReference type="InterPro" id="IPR020904">
    <property type="entry name" value="Sc_DH/Rdtase_CS"/>
</dbReference>
<dbReference type="Proteomes" id="UP000654913">
    <property type="component" value="Chromosome 6"/>
</dbReference>
<evidence type="ECO:0008006" key="7">
    <source>
        <dbReference type="Google" id="ProtNLM"/>
    </source>
</evidence>
<comment type="similarity">
    <text evidence="1">Belongs to the short-chain dehydrogenases/reductases (SDR) family.</text>
</comment>
<organism evidence="5 6">
    <name type="scientific">Aspergillus puulaauensis</name>
    <dbReference type="NCBI Taxonomy" id="1220207"/>
    <lineage>
        <taxon>Eukaryota</taxon>
        <taxon>Fungi</taxon>
        <taxon>Dikarya</taxon>
        <taxon>Ascomycota</taxon>
        <taxon>Pezizomycotina</taxon>
        <taxon>Eurotiomycetes</taxon>
        <taxon>Eurotiomycetidae</taxon>
        <taxon>Eurotiales</taxon>
        <taxon>Aspergillaceae</taxon>
        <taxon>Aspergillus</taxon>
    </lineage>
</organism>
<proteinExistence type="inferred from homology"/>
<dbReference type="Gene3D" id="3.40.50.720">
    <property type="entry name" value="NAD(P)-binding Rossmann-like Domain"/>
    <property type="match status" value="1"/>
</dbReference>
<dbReference type="CDD" id="cd12148">
    <property type="entry name" value="fungal_TF_MHR"/>
    <property type="match status" value="1"/>
</dbReference>
<dbReference type="AlphaFoldDB" id="A0A7R7XT46"/>
<evidence type="ECO:0000313" key="5">
    <source>
        <dbReference type="EMBL" id="BCS27081.1"/>
    </source>
</evidence>
<evidence type="ECO:0000256" key="2">
    <source>
        <dbReference type="ARBA" id="ARBA00022857"/>
    </source>
</evidence>
<keyword evidence="3" id="KW-0560">Oxidoreductase</keyword>
<name>A0A7R7XT46_9EURO</name>